<evidence type="ECO:0000313" key="2">
    <source>
        <dbReference type="Proteomes" id="UP000326396"/>
    </source>
</evidence>
<dbReference type="Proteomes" id="UP000326396">
    <property type="component" value="Linkage Group LG4"/>
</dbReference>
<comment type="caution">
    <text evidence="1">The sequence shown here is derived from an EMBL/GenBank/DDBJ whole genome shotgun (WGS) entry which is preliminary data.</text>
</comment>
<dbReference type="OrthoDB" id="10632795at2759"/>
<name>A0A5N6N0N7_9ASTR</name>
<dbReference type="AlphaFoldDB" id="A0A5N6N0N7"/>
<sequence length="223" mass="25539">MPPRLQIPRRQIPRHPRGQRLAQLIAQQMAAALPNLVTQLNAAAHNGHDENAFNSTKWYLKQPSQDQCADLYPLTCAAVLTYLRMPPRLQIPRRQIPRHPRGQRLAQLIAQQMAAALPNLVTQLNAAAHNGHDENGVYMVEDFKAVDVEKVEGLLDHAEKQDGNSKKKKMINMIFLATIWRIWQARNEKVFSRKNTGGLKILEDVKELSYLWLHNRSKFTLAY</sequence>
<reference evidence="1 2" key="1">
    <citation type="submission" date="2019-05" db="EMBL/GenBank/DDBJ databases">
        <title>Mikania micrantha, genome provides insights into the molecular mechanism of rapid growth.</title>
        <authorList>
            <person name="Liu B."/>
        </authorList>
    </citation>
    <scope>NUCLEOTIDE SEQUENCE [LARGE SCALE GENOMIC DNA]</scope>
    <source>
        <strain evidence="1">NLD-2019</strain>
        <tissue evidence="1">Leaf</tissue>
    </source>
</reference>
<organism evidence="1 2">
    <name type="scientific">Mikania micrantha</name>
    <name type="common">bitter vine</name>
    <dbReference type="NCBI Taxonomy" id="192012"/>
    <lineage>
        <taxon>Eukaryota</taxon>
        <taxon>Viridiplantae</taxon>
        <taxon>Streptophyta</taxon>
        <taxon>Embryophyta</taxon>
        <taxon>Tracheophyta</taxon>
        <taxon>Spermatophyta</taxon>
        <taxon>Magnoliopsida</taxon>
        <taxon>eudicotyledons</taxon>
        <taxon>Gunneridae</taxon>
        <taxon>Pentapetalae</taxon>
        <taxon>asterids</taxon>
        <taxon>campanulids</taxon>
        <taxon>Asterales</taxon>
        <taxon>Asteraceae</taxon>
        <taxon>Asteroideae</taxon>
        <taxon>Heliantheae alliance</taxon>
        <taxon>Eupatorieae</taxon>
        <taxon>Mikania</taxon>
    </lineage>
</organism>
<proteinExistence type="predicted"/>
<gene>
    <name evidence="1" type="ORF">E3N88_28448</name>
</gene>
<accession>A0A5N6N0N7</accession>
<dbReference type="EMBL" id="SZYD01000014">
    <property type="protein sequence ID" value="KAD4179857.1"/>
    <property type="molecule type" value="Genomic_DNA"/>
</dbReference>
<protein>
    <submittedName>
        <fullName evidence="1">Uncharacterized protein</fullName>
    </submittedName>
</protein>
<keyword evidence="2" id="KW-1185">Reference proteome</keyword>
<evidence type="ECO:0000313" key="1">
    <source>
        <dbReference type="EMBL" id="KAD4179857.1"/>
    </source>
</evidence>